<evidence type="ECO:0000256" key="2">
    <source>
        <dbReference type="ARBA" id="ARBA00022679"/>
    </source>
</evidence>
<dbReference type="CDD" id="cd07302">
    <property type="entry name" value="CHD"/>
    <property type="match status" value="1"/>
</dbReference>
<evidence type="ECO:0000259" key="8">
    <source>
        <dbReference type="PROSITE" id="PS50011"/>
    </source>
</evidence>
<dbReference type="GO" id="GO:0004674">
    <property type="term" value="F:protein serine/threonine kinase activity"/>
    <property type="evidence" value="ECO:0007669"/>
    <property type="project" value="TreeGrafter"/>
</dbReference>
<dbReference type="InterPro" id="IPR001054">
    <property type="entry name" value="A/G_cyclase"/>
</dbReference>
<dbReference type="PROSITE" id="PS50011">
    <property type="entry name" value="PROTEIN_KINASE_DOM"/>
    <property type="match status" value="1"/>
</dbReference>
<dbReference type="Pfam" id="PF26309">
    <property type="entry name" value="DUF8082"/>
    <property type="match status" value="2"/>
</dbReference>
<feature type="binding site" evidence="6">
    <location>
        <position position="60"/>
    </location>
    <ligand>
        <name>ATP</name>
        <dbReference type="ChEBI" id="CHEBI:30616"/>
    </ligand>
</feature>
<dbReference type="PROSITE" id="PS00107">
    <property type="entry name" value="PROTEIN_KINASE_ATP"/>
    <property type="match status" value="1"/>
</dbReference>
<proteinExistence type="predicted"/>
<dbReference type="InterPro" id="IPR008271">
    <property type="entry name" value="Ser/Thr_kinase_AS"/>
</dbReference>
<dbReference type="PANTHER" id="PTHR43289">
    <property type="entry name" value="MITOGEN-ACTIVATED PROTEIN KINASE KINASE KINASE 20-RELATED"/>
    <property type="match status" value="1"/>
</dbReference>
<dbReference type="InterPro" id="IPR029787">
    <property type="entry name" value="Nucleotide_cyclase"/>
</dbReference>
<keyword evidence="2" id="KW-0808">Transferase</keyword>
<keyword evidence="11" id="KW-1185">Reference proteome</keyword>
<accession>A0A562ZG51</accession>
<dbReference type="GO" id="GO:0004016">
    <property type="term" value="F:adenylate cyclase activity"/>
    <property type="evidence" value="ECO:0007669"/>
    <property type="project" value="UniProtKB-ARBA"/>
</dbReference>
<dbReference type="InterPro" id="IPR017441">
    <property type="entry name" value="Protein_kinase_ATP_BS"/>
</dbReference>
<dbReference type="PROSITE" id="PS50125">
    <property type="entry name" value="GUANYLATE_CYCLASE_2"/>
    <property type="match status" value="1"/>
</dbReference>
<dbReference type="PROSITE" id="PS00108">
    <property type="entry name" value="PROTEIN_KINASE_ST"/>
    <property type="match status" value="1"/>
</dbReference>
<feature type="compositionally biased region" description="Basic and acidic residues" evidence="7">
    <location>
        <begin position="649"/>
        <end position="658"/>
    </location>
</feature>
<dbReference type="Gene3D" id="1.10.510.10">
    <property type="entry name" value="Transferase(Phosphotransferase) domain 1"/>
    <property type="match status" value="1"/>
</dbReference>
<dbReference type="Gene3D" id="3.30.200.20">
    <property type="entry name" value="Phosphorylase Kinase, domain 1"/>
    <property type="match status" value="1"/>
</dbReference>
<protein>
    <submittedName>
        <fullName evidence="10">Protein kinase</fullName>
    </submittedName>
</protein>
<dbReference type="PANTHER" id="PTHR43289:SF34">
    <property type="entry name" value="SERINE_THREONINE-PROTEIN KINASE YBDM-RELATED"/>
    <property type="match status" value="1"/>
</dbReference>
<evidence type="ECO:0000256" key="1">
    <source>
        <dbReference type="ARBA" id="ARBA00004167"/>
    </source>
</evidence>
<dbReference type="SUPFAM" id="SSF55073">
    <property type="entry name" value="Nucleotide cyclase"/>
    <property type="match status" value="1"/>
</dbReference>
<feature type="domain" description="Guanylate cyclase" evidence="9">
    <location>
        <begin position="346"/>
        <end position="460"/>
    </location>
</feature>
<evidence type="ECO:0000256" key="7">
    <source>
        <dbReference type="SAM" id="MobiDB-lite"/>
    </source>
</evidence>
<dbReference type="AlphaFoldDB" id="A0A562ZG51"/>
<organism evidence="10 11">
    <name type="scientific">Caenimonas sedimenti</name>
    <dbReference type="NCBI Taxonomy" id="2596921"/>
    <lineage>
        <taxon>Bacteria</taxon>
        <taxon>Pseudomonadati</taxon>
        <taxon>Pseudomonadota</taxon>
        <taxon>Betaproteobacteria</taxon>
        <taxon>Burkholderiales</taxon>
        <taxon>Comamonadaceae</taxon>
        <taxon>Caenimonas</taxon>
    </lineage>
</organism>
<feature type="domain" description="Protein kinase" evidence="8">
    <location>
        <begin position="31"/>
        <end position="315"/>
    </location>
</feature>
<feature type="compositionally biased region" description="Low complexity" evidence="7">
    <location>
        <begin position="629"/>
        <end position="648"/>
    </location>
</feature>
<comment type="caution">
    <text evidence="10">The sequence shown here is derived from an EMBL/GenBank/DDBJ whole genome shotgun (WGS) entry which is preliminary data.</text>
</comment>
<dbReference type="Gene3D" id="3.30.70.1230">
    <property type="entry name" value="Nucleotide cyclase"/>
    <property type="match status" value="1"/>
</dbReference>
<evidence type="ECO:0000256" key="6">
    <source>
        <dbReference type="PROSITE-ProRule" id="PRU10141"/>
    </source>
</evidence>
<comment type="subcellular location">
    <subcellularLocation>
        <location evidence="1">Membrane</location>
        <topology evidence="1">Single-pass membrane protein</topology>
    </subcellularLocation>
</comment>
<name>A0A562ZG51_9BURK</name>
<dbReference type="CDD" id="cd14014">
    <property type="entry name" value="STKc_PknB_like"/>
    <property type="match status" value="1"/>
</dbReference>
<keyword evidence="5 6" id="KW-0067">ATP-binding</keyword>
<sequence length="747" mass="81383">MSSALGPSAPPAAKAGGDASALPANYRIHEYEIERPLGGGGFGITYLARDGNLNLPVAIKEYFPNDLATRGANHTVLVRGGQQETQDQYVWGLERFLDEARALATFRHPNIVRVLRYFRDNGTAYIVMEYETGLALKRWVPQNAPLSQRLLLSIVRPLLDGLEQVHKSGFLHRDIKPDNIYVRADGSPVLLDFGSARRVQSNRELTNIVSPGFAPFEQYHSQGNQGPWTDIYSLGAVMYWMVTGKKPMESAARVKSDTMLPASAVAESSVYGEAVLHAIEWAMTPEETRRPQSVTEFRVALESAGAVDTGDHTQLLPDRKTMAAAGFAPSLPASGGAAARRNLLGTILFLDLVGYSIRSVDDQVAVKKLFTELITKALRGVPEDTRIAIDTGDGAAICFMGDPEEAMHSALLLRDLLSQKYGTVLQARIGLHMGPVRVIQDINDRVNVIGDGINVAQRVMDFAQPNQILVSRAYYDVISRITDDTAEMFEYRGQYEDKHGRMHEVYAVEPAKTGTTKREGPATGYSQTVPVASVPLDDDAVHEIEVELARHIGPLSKVLVKKARALAQTPEQLREALAPSIQEPKAREMFLAGHHGHSQPPNSQSMPLSGSRPNTTQPRSSATQPRANPSQPRSGPSQPSQPSQPSGPRGDHAGDTRRSMTQTTTGFTRAAPVSGPALDLTAEELQGVELALGRFIGPMARIVLKKESARSGNLKDLVAALTGHIDQQGQRDEFVAACHKALSRRNF</sequence>
<dbReference type="Pfam" id="PF00211">
    <property type="entry name" value="Guanylate_cyc"/>
    <property type="match status" value="1"/>
</dbReference>
<evidence type="ECO:0000259" key="9">
    <source>
        <dbReference type="PROSITE" id="PS50125"/>
    </source>
</evidence>
<reference evidence="10 11" key="1">
    <citation type="submission" date="2019-07" db="EMBL/GenBank/DDBJ databases">
        <title>Caenimonas sedimenti sp. nov., isolated from activated sludge.</title>
        <authorList>
            <person name="Xu J."/>
        </authorList>
    </citation>
    <scope>NUCLEOTIDE SEQUENCE [LARGE SCALE GENOMIC DNA]</scope>
    <source>
        <strain evidence="10 11">HX-9-20</strain>
    </source>
</reference>
<dbReference type="InterPro" id="IPR011009">
    <property type="entry name" value="Kinase-like_dom_sf"/>
</dbReference>
<dbReference type="GO" id="GO:0005524">
    <property type="term" value="F:ATP binding"/>
    <property type="evidence" value="ECO:0007669"/>
    <property type="project" value="UniProtKB-UniRule"/>
</dbReference>
<evidence type="ECO:0000256" key="4">
    <source>
        <dbReference type="ARBA" id="ARBA00022777"/>
    </source>
</evidence>
<evidence type="ECO:0000256" key="5">
    <source>
        <dbReference type="ARBA" id="ARBA00022840"/>
    </source>
</evidence>
<dbReference type="Proteomes" id="UP000318199">
    <property type="component" value="Unassembled WGS sequence"/>
</dbReference>
<dbReference type="GO" id="GO:0016020">
    <property type="term" value="C:membrane"/>
    <property type="evidence" value="ECO:0007669"/>
    <property type="project" value="UniProtKB-SubCell"/>
</dbReference>
<dbReference type="GO" id="GO:0035556">
    <property type="term" value="P:intracellular signal transduction"/>
    <property type="evidence" value="ECO:0007669"/>
    <property type="project" value="InterPro"/>
</dbReference>
<dbReference type="InterPro" id="IPR058395">
    <property type="entry name" value="DUF8082"/>
</dbReference>
<keyword evidence="3 6" id="KW-0547">Nucleotide-binding</keyword>
<gene>
    <name evidence="10" type="ORF">FN976_25830</name>
</gene>
<evidence type="ECO:0000256" key="3">
    <source>
        <dbReference type="ARBA" id="ARBA00022741"/>
    </source>
</evidence>
<dbReference type="SUPFAM" id="SSF56112">
    <property type="entry name" value="Protein kinase-like (PK-like)"/>
    <property type="match status" value="1"/>
</dbReference>
<dbReference type="EMBL" id="VOBQ01000024">
    <property type="protein sequence ID" value="TWO66958.1"/>
    <property type="molecule type" value="Genomic_DNA"/>
</dbReference>
<dbReference type="GO" id="GO:0009190">
    <property type="term" value="P:cyclic nucleotide biosynthetic process"/>
    <property type="evidence" value="ECO:0007669"/>
    <property type="project" value="InterPro"/>
</dbReference>
<dbReference type="InterPro" id="IPR000719">
    <property type="entry name" value="Prot_kinase_dom"/>
</dbReference>
<feature type="region of interest" description="Disordered" evidence="7">
    <location>
        <begin position="593"/>
        <end position="673"/>
    </location>
</feature>
<dbReference type="OrthoDB" id="9801841at2"/>
<dbReference type="RefSeq" id="WP_145896392.1">
    <property type="nucleotide sequence ID" value="NZ_VOBQ01000024.1"/>
</dbReference>
<dbReference type="Pfam" id="PF00069">
    <property type="entry name" value="Pkinase"/>
    <property type="match status" value="1"/>
</dbReference>
<evidence type="ECO:0000313" key="10">
    <source>
        <dbReference type="EMBL" id="TWO66958.1"/>
    </source>
</evidence>
<evidence type="ECO:0000313" key="11">
    <source>
        <dbReference type="Proteomes" id="UP000318199"/>
    </source>
</evidence>
<feature type="compositionally biased region" description="Polar residues" evidence="7">
    <location>
        <begin position="599"/>
        <end position="628"/>
    </location>
</feature>
<dbReference type="SMART" id="SM00220">
    <property type="entry name" value="S_TKc"/>
    <property type="match status" value="1"/>
</dbReference>
<keyword evidence="4 10" id="KW-0418">Kinase</keyword>